<evidence type="ECO:0000313" key="2">
    <source>
        <dbReference type="EMBL" id="AMX00832.1"/>
    </source>
</evidence>
<dbReference type="KEGG" id="rst:ATY39_16480"/>
<name>A0A143HHS9_9BACL</name>
<dbReference type="InterPro" id="IPR002731">
    <property type="entry name" value="ATPase_BadF"/>
</dbReference>
<evidence type="ECO:0000313" key="3">
    <source>
        <dbReference type="Proteomes" id="UP000076021"/>
    </source>
</evidence>
<dbReference type="Gene3D" id="3.30.420.40">
    <property type="match status" value="2"/>
</dbReference>
<sequence>MKIIIGVDAGGTKTEAAAYDLDGNLLHTSISGFGNVLIHEERALHHIMEAVDACQSALSKTECVHLYMGIAGYESSLNQQLILQYFKNYYKTKVDIVQDSIIAHAASLKGQDGILTIAGTGSVCFGVHDGLQKMTGGFGHLLGDEGSGYWIAIQALKAMIKEEDRGVAYSSLTRTVLKELGQTSVQDMKDFVYASPKADIARLVPVIVKEAEIGGEKALQILREAGEELAELTWNAYKKLQYKEEEKVAIAIKGSILVNIPFVQEKFTEILRQRIQNVQFITEDISSTAGCYYLAKLKGETPSN</sequence>
<dbReference type="InterPro" id="IPR052519">
    <property type="entry name" value="Euk-type_GlcNAc_Kinase"/>
</dbReference>
<gene>
    <name evidence="2" type="ORF">ATY39_16480</name>
</gene>
<dbReference type="AlphaFoldDB" id="A0A143HHS9"/>
<dbReference type="PANTHER" id="PTHR43190">
    <property type="entry name" value="N-ACETYL-D-GLUCOSAMINE KINASE"/>
    <property type="match status" value="1"/>
</dbReference>
<dbReference type="PANTHER" id="PTHR43190:SF3">
    <property type="entry name" value="N-ACETYL-D-GLUCOSAMINE KINASE"/>
    <property type="match status" value="1"/>
</dbReference>
<feature type="domain" description="ATPase BadF/BadG/BcrA/BcrD type" evidence="1">
    <location>
        <begin position="5"/>
        <end position="289"/>
    </location>
</feature>
<dbReference type="EMBL" id="CP014806">
    <property type="protein sequence ID" value="AMX00832.1"/>
    <property type="molecule type" value="Genomic_DNA"/>
</dbReference>
<reference evidence="3" key="2">
    <citation type="submission" date="2016-03" db="EMBL/GenBank/DDBJ databases">
        <authorList>
            <person name="Ploux O."/>
        </authorList>
    </citation>
    <scope>NUCLEOTIDE SEQUENCE [LARGE SCALE GENOMIC DNA]</scope>
    <source>
        <strain evidence="3">PP9</strain>
    </source>
</reference>
<dbReference type="OrthoDB" id="9772633at2"/>
<dbReference type="SUPFAM" id="SSF53067">
    <property type="entry name" value="Actin-like ATPase domain"/>
    <property type="match status" value="2"/>
</dbReference>
<dbReference type="Pfam" id="PF01869">
    <property type="entry name" value="BcrAD_BadFG"/>
    <property type="match status" value="1"/>
</dbReference>
<organism evidence="2 3">
    <name type="scientific">Rummeliibacillus stabekisii</name>
    <dbReference type="NCBI Taxonomy" id="241244"/>
    <lineage>
        <taxon>Bacteria</taxon>
        <taxon>Bacillati</taxon>
        <taxon>Bacillota</taxon>
        <taxon>Bacilli</taxon>
        <taxon>Bacillales</taxon>
        <taxon>Caryophanaceae</taxon>
        <taxon>Rummeliibacillus</taxon>
    </lineage>
</organism>
<dbReference type="CDD" id="cd24007">
    <property type="entry name" value="ASKHA_NBD_eukNAGK-like"/>
    <property type="match status" value="1"/>
</dbReference>
<accession>A0A143HHS9</accession>
<dbReference type="InterPro" id="IPR043129">
    <property type="entry name" value="ATPase_NBD"/>
</dbReference>
<reference evidence="2 3" key="1">
    <citation type="journal article" date="2016" name="Genome Announc.">
        <title>Whole-Genome Sequence of Rummeliibacillus stabekisii Strain PP9 Isolated from Antarctic Soil.</title>
        <authorList>
            <person name="da Mota F.F."/>
            <person name="Vollu R.E."/>
            <person name="Jurelevicius D."/>
            <person name="Seldin L."/>
        </authorList>
    </citation>
    <scope>NUCLEOTIDE SEQUENCE [LARGE SCALE GENOMIC DNA]</scope>
    <source>
        <strain evidence="2 3">PP9</strain>
    </source>
</reference>
<protein>
    <recommendedName>
        <fullName evidence="1">ATPase BadF/BadG/BcrA/BcrD type domain-containing protein</fullName>
    </recommendedName>
</protein>
<keyword evidence="3" id="KW-1185">Reference proteome</keyword>
<evidence type="ECO:0000259" key="1">
    <source>
        <dbReference type="Pfam" id="PF01869"/>
    </source>
</evidence>
<proteinExistence type="predicted"/>
<dbReference type="RefSeq" id="WP_066791625.1">
    <property type="nucleotide sequence ID" value="NZ_CP014806.1"/>
</dbReference>
<dbReference type="STRING" id="241244.ATY39_16480"/>
<dbReference type="Proteomes" id="UP000076021">
    <property type="component" value="Chromosome"/>
</dbReference>